<evidence type="ECO:0000313" key="4">
    <source>
        <dbReference type="EMBL" id="TYQ02423.1"/>
    </source>
</evidence>
<dbReference type="Pfam" id="PF07510">
    <property type="entry name" value="GmrSD_C"/>
    <property type="match status" value="1"/>
</dbReference>
<protein>
    <submittedName>
        <fullName evidence="4">Excalibur calcium-binding domain-containing protein</fullName>
    </submittedName>
</protein>
<sequence>MSRTAISRRSAAAVSIGFVAALILGGCSSSSAAETGSLGSGIGSGVTTSSSALTSDNAAVSAASTLLAQIPIKGRAPKTGYDRALFGTAWTDDVDVEFGHNGCDTRNDILARDLTALTYKDGNRCTVQTGTLEDQYTNTTIAFTRGQDTSSAVQIDHVVALSDAWQKGAQQLDTQTRTNLANDPRNLRAVDGPANQQKSDSDASSWLPPNRGYRCQYVAAQVEVKAAYRLWVTQAEHDTIAGILQDCTGTAPVQPATSPPLVTSKPIVTSAPAAAVTAPFKNCAAAKAAGAAPVRIGDPGYGAHLDGDGDGVACEK</sequence>
<proteinExistence type="predicted"/>
<comment type="caution">
    <text evidence="4">The sequence shown here is derived from an EMBL/GenBank/DDBJ whole genome shotgun (WGS) entry which is preliminary data.</text>
</comment>
<dbReference type="AlphaFoldDB" id="A0A652YLC7"/>
<dbReference type="InterPro" id="IPR011089">
    <property type="entry name" value="GmrSD_C"/>
</dbReference>
<feature type="chain" id="PRO_5043848435" evidence="2">
    <location>
        <begin position="33"/>
        <end position="316"/>
    </location>
</feature>
<feature type="domain" description="Excalibur calcium-binding" evidence="3">
    <location>
        <begin position="279"/>
        <end position="315"/>
    </location>
</feature>
<dbReference type="PANTHER" id="PTHR24094">
    <property type="entry name" value="SECRETED PROTEIN"/>
    <property type="match status" value="1"/>
</dbReference>
<dbReference type="PANTHER" id="PTHR24094:SF15">
    <property type="entry name" value="AMP-DEPENDENT SYNTHETASE_LIGASE DOMAIN-CONTAINING PROTEIN-RELATED"/>
    <property type="match status" value="1"/>
</dbReference>
<feature type="region of interest" description="Disordered" evidence="1">
    <location>
        <begin position="177"/>
        <end position="207"/>
    </location>
</feature>
<evidence type="ECO:0000256" key="2">
    <source>
        <dbReference type="SAM" id="SignalP"/>
    </source>
</evidence>
<dbReference type="SMART" id="SM00894">
    <property type="entry name" value="Excalibur"/>
    <property type="match status" value="1"/>
</dbReference>
<dbReference type="EMBL" id="VNIQ01000006">
    <property type="protein sequence ID" value="TYQ02423.1"/>
    <property type="molecule type" value="Genomic_DNA"/>
</dbReference>
<accession>A0A652YLC7</accession>
<dbReference type="PROSITE" id="PS51257">
    <property type="entry name" value="PROKAR_LIPOPROTEIN"/>
    <property type="match status" value="1"/>
</dbReference>
<feature type="compositionally biased region" description="Polar residues" evidence="1">
    <location>
        <begin position="194"/>
        <end position="204"/>
    </location>
</feature>
<dbReference type="InterPro" id="IPR008613">
    <property type="entry name" value="Excalibur_Ca-bd_domain"/>
</dbReference>
<dbReference type="Pfam" id="PF05901">
    <property type="entry name" value="Excalibur"/>
    <property type="match status" value="1"/>
</dbReference>
<gene>
    <name evidence="4" type="ORF">FNL38_106243</name>
</gene>
<reference evidence="4" key="1">
    <citation type="submission" date="2019-07" db="EMBL/GenBank/DDBJ databases">
        <title>Genomic Encyclopedia of Type Strains, Phase IV (KMG-IV): sequencing the most valuable type-strain genomes for metagenomic binning, comparative biology and taxonomic classification.</title>
        <authorList>
            <person name="Goeker M."/>
        </authorList>
    </citation>
    <scope>NUCLEOTIDE SEQUENCE</scope>
    <source>
        <strain evidence="4">DSM 44596</strain>
    </source>
</reference>
<feature type="signal peptide" evidence="2">
    <location>
        <begin position="1"/>
        <end position="32"/>
    </location>
</feature>
<name>A0A652YLC7_NOCGL</name>
<evidence type="ECO:0000259" key="3">
    <source>
        <dbReference type="SMART" id="SM00894"/>
    </source>
</evidence>
<keyword evidence="2" id="KW-0732">Signal</keyword>
<organism evidence="4">
    <name type="scientific">Nocardia globerula</name>
    <dbReference type="NCBI Taxonomy" id="1818"/>
    <lineage>
        <taxon>Bacteria</taxon>
        <taxon>Bacillati</taxon>
        <taxon>Actinomycetota</taxon>
        <taxon>Actinomycetes</taxon>
        <taxon>Mycobacteriales</taxon>
        <taxon>Nocardiaceae</taxon>
        <taxon>Nocardia</taxon>
    </lineage>
</organism>
<evidence type="ECO:0000256" key="1">
    <source>
        <dbReference type="SAM" id="MobiDB-lite"/>
    </source>
</evidence>